<dbReference type="RefSeq" id="WP_277578211.1">
    <property type="nucleotide sequence ID" value="NZ_JANRMI010000003.1"/>
</dbReference>
<gene>
    <name evidence="1" type="ORF">NWE73_10180</name>
</gene>
<proteinExistence type="predicted"/>
<sequence length="537" mass="60853">MTSTADHIDSAFDLSYLDFPKCPKTEIKTIGILGGGTAGYLTALALKKLHPGIKTSVIESSKIPVIGVGESTTTEIVPFLHRTLGIDPQTFFHEVQPTLKLGIRFDWGCPKDENGDYHFNFNFFAGHQQESYYYEDSINNANWASVLMDAKKIPVVREKDGSLTSLLPSIPFSYHIDNKNLIRFLNKTVKQRGIEILDAEVVKVNLDDKEFVSSLETDDGQKLSFDLYIDCSGFRSKILGQALKTEFIPFNSTLINNRALTFDTPNNNVIAPYTACTTMNNGWCWTIPMRGENHHGYVHSTLYCDEATALAEARAKFGHFENYKMVEFRSGRHAQAWNKNVFAIGNAYAFVEPLESTAIQTAVHSIMTMCKLMPNNHSDYASIAGINQEIAATWDTFRWFLGIHYKYNKQLDTPYWKWCNENTNIGDAQMVVDLFNQRPPLSASNFGTNSPYTALEALVFNSYSYDTLLYGQKVLSKPPVKPAMSKEEYLSRTYSYQELTKKALTLHELFEGDHLFEDELLEQLFDDPDTWIVETEA</sequence>
<protein>
    <submittedName>
        <fullName evidence="1">Tryptophan 7-halogenase</fullName>
    </submittedName>
</protein>
<dbReference type="InterPro" id="IPR033856">
    <property type="entry name" value="Trp_halogen"/>
</dbReference>
<dbReference type="PANTHER" id="PTHR43747">
    <property type="entry name" value="FAD-BINDING PROTEIN"/>
    <property type="match status" value="1"/>
</dbReference>
<dbReference type="Gene3D" id="3.50.50.60">
    <property type="entry name" value="FAD/NAD(P)-binding domain"/>
    <property type="match status" value="1"/>
</dbReference>
<dbReference type="EMBL" id="JANRMI010000003">
    <property type="protein sequence ID" value="MDG0816732.1"/>
    <property type="molecule type" value="Genomic_DNA"/>
</dbReference>
<dbReference type="PIRSF" id="PIRSF011396">
    <property type="entry name" value="Trp_halogenase"/>
    <property type="match status" value="1"/>
</dbReference>
<dbReference type="InterPro" id="IPR050816">
    <property type="entry name" value="Flavin-dep_Halogenase_NPB"/>
</dbReference>
<evidence type="ECO:0000313" key="1">
    <source>
        <dbReference type="EMBL" id="MDG0816732.1"/>
    </source>
</evidence>
<evidence type="ECO:0000313" key="2">
    <source>
        <dbReference type="Proteomes" id="UP001152321"/>
    </source>
</evidence>
<accession>A0ABT6DIR8</accession>
<dbReference type="SUPFAM" id="SSF51905">
    <property type="entry name" value="FAD/NAD(P)-binding domain"/>
    <property type="match status" value="1"/>
</dbReference>
<dbReference type="Pfam" id="PF04820">
    <property type="entry name" value="Trp_halogenase"/>
    <property type="match status" value="1"/>
</dbReference>
<reference evidence="1" key="1">
    <citation type="submission" date="2022-08" db="EMBL/GenBank/DDBJ databases">
        <title>Novel Bdellovibrio Species Isolated from Svalbard: Designation Bdellovibrio svalbardensis.</title>
        <authorList>
            <person name="Mitchell R.J."/>
            <person name="Choi S.Y."/>
        </authorList>
    </citation>
    <scope>NUCLEOTIDE SEQUENCE</scope>
    <source>
        <strain evidence="1">PAP01</strain>
    </source>
</reference>
<dbReference type="InterPro" id="IPR036188">
    <property type="entry name" value="FAD/NAD-bd_sf"/>
</dbReference>
<organism evidence="1 2">
    <name type="scientific">Bdellovibrio svalbardensis</name>
    <dbReference type="NCBI Taxonomy" id="2972972"/>
    <lineage>
        <taxon>Bacteria</taxon>
        <taxon>Pseudomonadati</taxon>
        <taxon>Bdellovibrionota</taxon>
        <taxon>Bdellovibrionia</taxon>
        <taxon>Bdellovibrionales</taxon>
        <taxon>Pseudobdellovibrionaceae</taxon>
        <taxon>Bdellovibrio</taxon>
    </lineage>
</organism>
<dbReference type="InterPro" id="IPR006905">
    <property type="entry name" value="Flavin_halogenase"/>
</dbReference>
<comment type="caution">
    <text evidence="1">The sequence shown here is derived from an EMBL/GenBank/DDBJ whole genome shotgun (WGS) entry which is preliminary data.</text>
</comment>
<dbReference type="Proteomes" id="UP001152321">
    <property type="component" value="Unassembled WGS sequence"/>
</dbReference>
<name>A0ABT6DIR8_9BACT</name>
<keyword evidence="2" id="KW-1185">Reference proteome</keyword>
<dbReference type="PANTHER" id="PTHR43747:SF4">
    <property type="entry name" value="FLAVIN-DEPENDENT TRYPTOPHAN HALOGENASE"/>
    <property type="match status" value="1"/>
</dbReference>